<dbReference type="InterPro" id="IPR027523">
    <property type="entry name" value="CLU_prot"/>
</dbReference>
<feature type="region of interest" description="Disordered" evidence="3">
    <location>
        <begin position="24"/>
        <end position="51"/>
    </location>
</feature>
<evidence type="ECO:0000313" key="6">
    <source>
        <dbReference type="Proteomes" id="UP000472260"/>
    </source>
</evidence>
<dbReference type="SUPFAM" id="SSF103107">
    <property type="entry name" value="Hypothetical protein c14orf129, hspc210"/>
    <property type="match status" value="1"/>
</dbReference>
<dbReference type="PROSITE" id="PS51823">
    <property type="entry name" value="CLU"/>
    <property type="match status" value="1"/>
</dbReference>
<dbReference type="FunFam" id="1.25.40.10:FF:000088">
    <property type="entry name" value="Clustered mitochondria (CluA/CLU1) homolog"/>
    <property type="match status" value="1"/>
</dbReference>
<dbReference type="GO" id="GO:0005737">
    <property type="term" value="C:cytoplasm"/>
    <property type="evidence" value="ECO:0007669"/>
    <property type="project" value="UniProtKB-SubCell"/>
</dbReference>
<dbReference type="GO" id="GO:0007005">
    <property type="term" value="P:mitochondrion organization"/>
    <property type="evidence" value="ECO:0007669"/>
    <property type="project" value="UniProtKB-UniRule"/>
</dbReference>
<evidence type="ECO:0000313" key="5">
    <source>
        <dbReference type="Ensembl" id="ENSSANP00000045563.1"/>
    </source>
</evidence>
<keyword evidence="2" id="KW-0694">RNA-binding</keyword>
<protein>
    <recommendedName>
        <fullName evidence="2">Clustered mitochondria protein homolog</fullName>
    </recommendedName>
</protein>
<gene>
    <name evidence="5" type="primary">cluha</name>
</gene>
<dbReference type="Pfam" id="PF13236">
    <property type="entry name" value="CLU"/>
    <property type="match status" value="1"/>
</dbReference>
<accession>A0A671NQ71</accession>
<comment type="function">
    <text evidence="2">mRNA-binding protein involved in proper cytoplasmic distribution of mitochondria. Specifically binds mRNAs of nuclear-encoded mitochondrial proteins in the cytoplasm and regulates transport or translation of these transcripts close to mitochondria, playing a role in mitochondrial biogenesis.</text>
</comment>
<dbReference type="Ensembl" id="ENSSANT00000048470.1">
    <property type="protein sequence ID" value="ENSSANP00000045563.1"/>
    <property type="gene ID" value="ENSSANG00000021523.1"/>
</dbReference>
<keyword evidence="6" id="KW-1185">Reference proteome</keyword>
<name>A0A671NQ71_9TELE</name>
<dbReference type="InterPro" id="IPR028275">
    <property type="entry name" value="CLU_N"/>
</dbReference>
<dbReference type="GO" id="GO:0003729">
    <property type="term" value="F:mRNA binding"/>
    <property type="evidence" value="ECO:0007669"/>
    <property type="project" value="TreeGrafter"/>
</dbReference>
<dbReference type="PANTHER" id="PTHR12601">
    <property type="entry name" value="EUKARYOTIC TRANSLATION INITIATION FACTOR 3 SUBUNIT EIF-3"/>
    <property type="match status" value="1"/>
</dbReference>
<reference evidence="5" key="1">
    <citation type="submission" date="2025-08" db="UniProtKB">
        <authorList>
            <consortium name="Ensembl"/>
        </authorList>
    </citation>
    <scope>IDENTIFICATION</scope>
</reference>
<dbReference type="Gene3D" id="1.25.40.10">
    <property type="entry name" value="Tetratricopeptide repeat domain"/>
    <property type="match status" value="1"/>
</dbReference>
<dbReference type="InterPro" id="IPR023231">
    <property type="entry name" value="GSKIP_dom_sf"/>
</dbReference>
<sequence>MLVTEEIHQLCAVDRRIGFHRGRSRVQPAACPPAAPSSNPPAAPFSRLPASAHSSPPCVTLLMNGDAGHDQAEEADSKQYGNADADPAEDANEQEVIVIQDTGFTVKIQAPGTEPFDLQVSPQEMVQEIHQVLMDREDTCHRTCFSLQLDGNVLDNFAELKSIEGLQEGSLLKVVEEPGSIRCLKWFLVDTGKHKKKGNELEQIDCTPPEHILPGSKERPLVPLQPQNKDWKPMQCLKVLTMSGWNPPPGNRKMHGDLMYLYIVTVEDRHVSITASTRGFYLNQSTTYVFNPKPANPSILSHSLVELLSQISAAFKKNFTALQKKRVQRNPFERIATPFQVYSWTAPQIDHAMDCVRAEDAYTSRLGYEEHIPGQTRDWNEELQTTRELSRKNLPERLLRERAIFKVHSDFAGAATRGAMAVIDGNVMAINPGEETRMQMFIWNNIFFSLGFDVRDHYRELGGDAAAHAAPTNDLNGVRAYSAVDVEGLYTLGTVVVDYRGYRVTAQSIIPGILEREQEQSVIYGSIDFGKTVVSHPKYLELLEKTSRPLKVQHHAVLNEKDTSVELCSSVECKGIIGNDGRHYILDLLRTFPPDLNYLPVEGEELAPESQKLGFPCQHRHRLACLRQELIEAFVEHRYLLFMKMAALQLMQQKANKDKTAALHDTSTADAESESKPQALEASEKVPDAGMHFNILWNIFTDPKSREMVLNACKAVGSISNTSFDIRFNPDIFSPGVRFPDDSTEDIQKQKQLLKDAAAFLVSFQAPSFVKDCLDHSSLPMDGATMTEALHQRGINMRYLGTVLEFVDNMPAKAQLEHIYRIGISELITRCAKHIFKTYLQGVELSALSAAVSHFLNCLLSSFPDAVAHLPADELVSRRKSRKRRNRVPGGGDNTAWASLTPSELWKNINSEAQSYYHSNLQCESVDQAVEKYGLQKITLLREISIKTGIQILIKEYNFDSRHKPAFTEEDILNIFPVVKHVNPKASDAFHFFQSGQAKVQQGFLKEGCELINEALNLFNNVYGAMHVEICACLRLLARLNYIMGDHPEALSNQQKAVLMSERVLGIEHPNTVQEYMHLALYCFANGQLSTALKLLYRARYLMLVVCGEDHPEMALLDSNIGLVLHGVMEYDLSLRFLENALANNSKYHGPRSLKVALSHHLVARVYESKAEFRSALQHEKEGYTIYKNQVGEAHEKTKESSEYLKYLTQQAVALQRTMNEIYKNGSNASIMPLKFTAPSMASVLEQLNIINGIIFIPLSQKDLENLKAEVQRRQLMQDSGKIEEQQGGQLELDDKLPVDD</sequence>
<dbReference type="CDD" id="cd15466">
    <property type="entry name" value="CLU-central"/>
    <property type="match status" value="1"/>
</dbReference>
<evidence type="ECO:0000256" key="1">
    <source>
        <dbReference type="ARBA" id="ARBA00022490"/>
    </source>
</evidence>
<evidence type="ECO:0000259" key="4">
    <source>
        <dbReference type="PROSITE" id="PS51823"/>
    </source>
</evidence>
<dbReference type="Pfam" id="PF13424">
    <property type="entry name" value="TPR_12"/>
    <property type="match status" value="2"/>
</dbReference>
<evidence type="ECO:0000256" key="2">
    <source>
        <dbReference type="HAMAP-Rule" id="MF_03013"/>
    </source>
</evidence>
<dbReference type="InterPro" id="IPR025697">
    <property type="entry name" value="CLU_dom"/>
</dbReference>
<dbReference type="PANTHER" id="PTHR12601:SF10">
    <property type="entry name" value="CLUSTERED MITOCHONDRIA PROTEIN HOMOLOG"/>
    <property type="match status" value="1"/>
</dbReference>
<reference evidence="5" key="2">
    <citation type="submission" date="2025-09" db="UniProtKB">
        <authorList>
            <consortium name="Ensembl"/>
        </authorList>
    </citation>
    <scope>IDENTIFICATION</scope>
</reference>
<feature type="region of interest" description="Disordered" evidence="3">
    <location>
        <begin position="659"/>
        <end position="683"/>
    </location>
</feature>
<dbReference type="SUPFAM" id="SSF48452">
    <property type="entry name" value="TPR-like"/>
    <property type="match status" value="2"/>
</dbReference>
<dbReference type="Proteomes" id="UP000472260">
    <property type="component" value="Unassembled WGS sequence"/>
</dbReference>
<dbReference type="Pfam" id="PF15044">
    <property type="entry name" value="CLU_N"/>
    <property type="match status" value="1"/>
</dbReference>
<keyword evidence="1 2" id="KW-0963">Cytoplasm</keyword>
<feature type="region of interest" description="Disordered" evidence="3">
    <location>
        <begin position="1278"/>
        <end position="1301"/>
    </location>
</feature>
<evidence type="ECO:0000256" key="3">
    <source>
        <dbReference type="SAM" id="MobiDB-lite"/>
    </source>
</evidence>
<dbReference type="Pfam" id="PF12807">
    <property type="entry name" value="eIF3_p135"/>
    <property type="match status" value="1"/>
</dbReference>
<comment type="similarity">
    <text evidence="2">Belongs to the CLU family.</text>
</comment>
<comment type="subcellular location">
    <subcellularLocation>
        <location evidence="2">Cytoplasm</location>
    </subcellularLocation>
    <subcellularLocation>
        <location evidence="2">Cytoplasmic granule</location>
    </subcellularLocation>
</comment>
<dbReference type="InterPro" id="IPR011990">
    <property type="entry name" value="TPR-like_helical_dom_sf"/>
</dbReference>
<dbReference type="GO" id="GO:0048312">
    <property type="term" value="P:intracellular distribution of mitochondria"/>
    <property type="evidence" value="ECO:0007669"/>
    <property type="project" value="TreeGrafter"/>
</dbReference>
<dbReference type="HAMAP" id="MF_03013">
    <property type="entry name" value="CLU"/>
    <property type="match status" value="1"/>
</dbReference>
<feature type="compositionally biased region" description="Pro residues" evidence="3">
    <location>
        <begin position="30"/>
        <end position="43"/>
    </location>
</feature>
<proteinExistence type="inferred from homology"/>
<feature type="region of interest" description="Disordered" evidence="3">
    <location>
        <begin position="69"/>
        <end position="90"/>
    </location>
</feature>
<organism evidence="5 6">
    <name type="scientific">Sinocyclocheilus anshuiensis</name>
    <dbReference type="NCBI Taxonomy" id="1608454"/>
    <lineage>
        <taxon>Eukaryota</taxon>
        <taxon>Metazoa</taxon>
        <taxon>Chordata</taxon>
        <taxon>Craniata</taxon>
        <taxon>Vertebrata</taxon>
        <taxon>Euteleostomi</taxon>
        <taxon>Actinopterygii</taxon>
        <taxon>Neopterygii</taxon>
        <taxon>Teleostei</taxon>
        <taxon>Ostariophysi</taxon>
        <taxon>Cypriniformes</taxon>
        <taxon>Cyprinidae</taxon>
        <taxon>Cyprininae</taxon>
        <taxon>Sinocyclocheilus</taxon>
    </lineage>
</organism>
<feature type="domain" description="Clu" evidence="4">
    <location>
        <begin position="357"/>
        <end position="599"/>
    </location>
</feature>
<dbReference type="InterPro" id="IPR033646">
    <property type="entry name" value="CLU-central"/>
</dbReference>